<evidence type="ECO:0000256" key="3">
    <source>
        <dbReference type="ARBA" id="ARBA00022737"/>
    </source>
</evidence>
<organism evidence="6 7">
    <name type="scientific">Oryzias melastigma</name>
    <name type="common">Marine medaka</name>
    <dbReference type="NCBI Taxonomy" id="30732"/>
    <lineage>
        <taxon>Eukaryota</taxon>
        <taxon>Metazoa</taxon>
        <taxon>Chordata</taxon>
        <taxon>Craniata</taxon>
        <taxon>Vertebrata</taxon>
        <taxon>Euteleostomi</taxon>
        <taxon>Actinopterygii</taxon>
        <taxon>Neopterygii</taxon>
        <taxon>Teleostei</taxon>
        <taxon>Neoteleostei</taxon>
        <taxon>Acanthomorphata</taxon>
        <taxon>Ovalentaria</taxon>
        <taxon>Atherinomorphae</taxon>
        <taxon>Beloniformes</taxon>
        <taxon>Adrianichthyidae</taxon>
        <taxon>Oryziinae</taxon>
        <taxon>Oryzias</taxon>
    </lineage>
</organism>
<dbReference type="Pfam" id="PF13855">
    <property type="entry name" value="LRR_8"/>
    <property type="match status" value="1"/>
</dbReference>
<dbReference type="InterPro" id="IPR000483">
    <property type="entry name" value="Cys-rich_flank_reg_C"/>
</dbReference>
<proteinExistence type="predicted"/>
<dbReference type="InterPro" id="IPR003591">
    <property type="entry name" value="Leu-rich_rpt_typical-subtyp"/>
</dbReference>
<reference evidence="6" key="2">
    <citation type="submission" date="2025-09" db="UniProtKB">
        <authorList>
            <consortium name="Ensembl"/>
        </authorList>
    </citation>
    <scope>IDENTIFICATION</scope>
</reference>
<keyword evidence="1" id="KW-0433">Leucine-rich repeat</keyword>
<keyword evidence="2 4" id="KW-0732">Signal</keyword>
<dbReference type="SUPFAM" id="SSF52058">
    <property type="entry name" value="L domain-like"/>
    <property type="match status" value="1"/>
</dbReference>
<dbReference type="PANTHER" id="PTHR24366">
    <property type="entry name" value="IG(IMMUNOGLOBULIN) AND LRR(LEUCINE RICH REPEAT) DOMAINS"/>
    <property type="match status" value="1"/>
</dbReference>
<name>A0A3B3DDH0_ORYME</name>
<dbReference type="Ensembl" id="ENSOMET00000000160.1">
    <property type="protein sequence ID" value="ENSOMEP00000028147.1"/>
    <property type="gene ID" value="ENSOMEG00000011052.1"/>
</dbReference>
<dbReference type="AlphaFoldDB" id="A0A3B3DDH0"/>
<dbReference type="SMART" id="SM00369">
    <property type="entry name" value="LRR_TYP"/>
    <property type="match status" value="3"/>
</dbReference>
<dbReference type="Pfam" id="PF00560">
    <property type="entry name" value="LRR_1"/>
    <property type="match status" value="1"/>
</dbReference>
<evidence type="ECO:0000313" key="7">
    <source>
        <dbReference type="Proteomes" id="UP000261560"/>
    </source>
</evidence>
<feature type="signal peptide" evidence="4">
    <location>
        <begin position="1"/>
        <end position="16"/>
    </location>
</feature>
<dbReference type="InterPro" id="IPR032675">
    <property type="entry name" value="LRR_dom_sf"/>
</dbReference>
<sequence>VKFAFYIIFIFTGVRGTCTAMSWEGSHINSILNCQSESYSDVHLLRITELASHTFSDLTNLRFLDLSANQLALIHPEALSIPDSPLQELNLSRALHNFTALTDLTTALRWGGLWGLLRLDLSGNNLALLPPGMFSYVPSLQQLLLSNNSLLAVADGLQELDRLGNTKILLGNNPYTCTCEIHEFVTWLNKSRAQVDVEAIRCSSPEDFDNSLLRGLTVQAVGCVAPVLPEVTNITLPTSYVFLGLVLGLNAKYNLVKCKKSQLIRCTPTYCQELCIIKPLCDIKCEFTLIMNKKNSLLSLLEVFFFNYGSTWTHVFLQVSLLF</sequence>
<protein>
    <submittedName>
        <fullName evidence="6">Trophoblast glycoprotein 1a</fullName>
    </submittedName>
</protein>
<evidence type="ECO:0000256" key="4">
    <source>
        <dbReference type="SAM" id="SignalP"/>
    </source>
</evidence>
<dbReference type="GeneTree" id="ENSGT00940000154868"/>
<evidence type="ECO:0000256" key="1">
    <source>
        <dbReference type="ARBA" id="ARBA00022614"/>
    </source>
</evidence>
<keyword evidence="7" id="KW-1185">Reference proteome</keyword>
<dbReference type="Gene3D" id="3.80.10.10">
    <property type="entry name" value="Ribonuclease Inhibitor"/>
    <property type="match status" value="2"/>
</dbReference>
<feature type="chain" id="PRO_5017291943" evidence="4">
    <location>
        <begin position="17"/>
        <end position="323"/>
    </location>
</feature>
<evidence type="ECO:0000256" key="2">
    <source>
        <dbReference type="ARBA" id="ARBA00022729"/>
    </source>
</evidence>
<reference evidence="6" key="1">
    <citation type="submission" date="2025-08" db="UniProtKB">
        <authorList>
            <consortium name="Ensembl"/>
        </authorList>
    </citation>
    <scope>IDENTIFICATION</scope>
</reference>
<feature type="domain" description="LRRCT" evidence="5">
    <location>
        <begin position="173"/>
        <end position="224"/>
    </location>
</feature>
<dbReference type="Proteomes" id="UP000261560">
    <property type="component" value="Unplaced"/>
</dbReference>
<evidence type="ECO:0000313" key="6">
    <source>
        <dbReference type="Ensembl" id="ENSOMEP00000028147.1"/>
    </source>
</evidence>
<accession>A0A3B3DDH0</accession>
<keyword evidence="3" id="KW-0677">Repeat</keyword>
<dbReference type="SMART" id="SM00082">
    <property type="entry name" value="LRRCT"/>
    <property type="match status" value="1"/>
</dbReference>
<evidence type="ECO:0000259" key="5">
    <source>
        <dbReference type="SMART" id="SM00082"/>
    </source>
</evidence>
<dbReference type="PANTHER" id="PTHR24366:SF96">
    <property type="entry name" value="LEUCINE RICH REPEAT CONTAINING 53"/>
    <property type="match status" value="1"/>
</dbReference>
<dbReference type="InterPro" id="IPR001611">
    <property type="entry name" value="Leu-rich_rpt"/>
</dbReference>